<accession>A0A2W5EGV2</accession>
<name>A0A2W5EGV2_9SPHI</name>
<protein>
    <submittedName>
        <fullName evidence="1">Uncharacterized protein</fullName>
    </submittedName>
</protein>
<dbReference type="EMBL" id="QFOI01000378">
    <property type="protein sequence ID" value="PZP43321.1"/>
    <property type="molecule type" value="Genomic_DNA"/>
</dbReference>
<evidence type="ECO:0000313" key="1">
    <source>
        <dbReference type="EMBL" id="PZP43321.1"/>
    </source>
</evidence>
<organism evidence="1 2">
    <name type="scientific">Pseudopedobacter saltans</name>
    <dbReference type="NCBI Taxonomy" id="151895"/>
    <lineage>
        <taxon>Bacteria</taxon>
        <taxon>Pseudomonadati</taxon>
        <taxon>Bacteroidota</taxon>
        <taxon>Sphingobacteriia</taxon>
        <taxon>Sphingobacteriales</taxon>
        <taxon>Sphingobacteriaceae</taxon>
        <taxon>Pseudopedobacter</taxon>
    </lineage>
</organism>
<gene>
    <name evidence="1" type="ORF">DI598_15910</name>
</gene>
<dbReference type="Proteomes" id="UP000249645">
    <property type="component" value="Unassembled WGS sequence"/>
</dbReference>
<reference evidence="1 2" key="1">
    <citation type="submission" date="2017-11" db="EMBL/GenBank/DDBJ databases">
        <title>Infants hospitalized years apart are colonized by the same room-sourced microbial strains.</title>
        <authorList>
            <person name="Brooks B."/>
            <person name="Olm M.R."/>
            <person name="Firek B.A."/>
            <person name="Baker R."/>
            <person name="Thomas B.C."/>
            <person name="Morowitz M.J."/>
            <person name="Banfield J.F."/>
        </authorList>
    </citation>
    <scope>NUCLEOTIDE SEQUENCE [LARGE SCALE GENOMIC DNA]</scope>
    <source>
        <strain evidence="1">S2_009_000_R2_76</strain>
    </source>
</reference>
<dbReference type="AlphaFoldDB" id="A0A2W5EGV2"/>
<comment type="caution">
    <text evidence="1">The sequence shown here is derived from an EMBL/GenBank/DDBJ whole genome shotgun (WGS) entry which is preliminary data.</text>
</comment>
<evidence type="ECO:0000313" key="2">
    <source>
        <dbReference type="Proteomes" id="UP000249645"/>
    </source>
</evidence>
<sequence>MTNKYIFEFWHKGEAIEKKESNLPLIKPEIGQSIAILSWENPNNSENRDWWKVIDITQAIWENSDKTILTQKIMIDIIPDSKNGLFKSDKEYESFEYKLKK</sequence>
<proteinExistence type="predicted"/>